<proteinExistence type="predicted"/>
<feature type="transmembrane region" description="Helical" evidence="2">
    <location>
        <begin position="86"/>
        <end position="105"/>
    </location>
</feature>
<dbReference type="AlphaFoldDB" id="A0A6G8KXV7"/>
<reference evidence="3 4" key="1">
    <citation type="submission" date="2019-02" db="EMBL/GenBank/DDBJ databases">
        <title>Complete Genome Sequence and Methylome Analysis of Brevibacterium luteolum NEB1784.</title>
        <authorList>
            <person name="Fomenkov A."/>
            <person name="Roberts R.J."/>
        </authorList>
    </citation>
    <scope>NUCLEOTIDE SEQUENCE [LARGE SCALE GENOMIC DNA]</scope>
    <source>
        <strain evidence="3 4">NEB1784</strain>
    </source>
</reference>
<feature type="transmembrane region" description="Helical" evidence="2">
    <location>
        <begin position="291"/>
        <end position="313"/>
    </location>
</feature>
<evidence type="ECO:0000256" key="1">
    <source>
        <dbReference type="SAM" id="MobiDB-lite"/>
    </source>
</evidence>
<organism evidence="3 4">
    <name type="scientific">Brevibacterium luteolum</name>
    <dbReference type="NCBI Taxonomy" id="199591"/>
    <lineage>
        <taxon>Bacteria</taxon>
        <taxon>Bacillati</taxon>
        <taxon>Actinomycetota</taxon>
        <taxon>Actinomycetes</taxon>
        <taxon>Micrococcales</taxon>
        <taxon>Brevibacteriaceae</taxon>
        <taxon>Brevibacterium</taxon>
    </lineage>
</organism>
<feature type="transmembrane region" description="Helical" evidence="2">
    <location>
        <begin position="265"/>
        <end position="285"/>
    </location>
</feature>
<feature type="transmembrane region" description="Helical" evidence="2">
    <location>
        <begin position="55"/>
        <end position="79"/>
    </location>
</feature>
<feature type="transmembrane region" description="Helical" evidence="2">
    <location>
        <begin position="204"/>
        <end position="227"/>
    </location>
</feature>
<name>A0A6G8KXV7_9MICO</name>
<dbReference type="EMBL" id="CP035810">
    <property type="protein sequence ID" value="QIN29425.1"/>
    <property type="molecule type" value="Genomic_DNA"/>
</dbReference>
<dbReference type="KEGG" id="blut:EW640_09135"/>
<feature type="region of interest" description="Disordered" evidence="1">
    <location>
        <begin position="157"/>
        <end position="196"/>
    </location>
</feature>
<evidence type="ECO:0000256" key="2">
    <source>
        <dbReference type="SAM" id="Phobius"/>
    </source>
</evidence>
<feature type="transmembrane region" description="Helical" evidence="2">
    <location>
        <begin position="233"/>
        <end position="253"/>
    </location>
</feature>
<feature type="transmembrane region" description="Helical" evidence="2">
    <location>
        <begin position="125"/>
        <end position="150"/>
    </location>
</feature>
<evidence type="ECO:0000313" key="3">
    <source>
        <dbReference type="EMBL" id="QIN29425.1"/>
    </source>
</evidence>
<protein>
    <submittedName>
        <fullName evidence="3">Uncharacterized protein</fullName>
    </submittedName>
</protein>
<dbReference type="Proteomes" id="UP000501518">
    <property type="component" value="Chromosome"/>
</dbReference>
<keyword evidence="2" id="KW-0812">Transmembrane</keyword>
<accession>A0A6G8KXV7</accession>
<dbReference type="RefSeq" id="WP_165883830.1">
    <property type="nucleotide sequence ID" value="NZ_CP035810.1"/>
</dbReference>
<keyword evidence="2" id="KW-1133">Transmembrane helix</keyword>
<gene>
    <name evidence="3" type="ORF">EW640_09135</name>
</gene>
<evidence type="ECO:0000313" key="4">
    <source>
        <dbReference type="Proteomes" id="UP000501518"/>
    </source>
</evidence>
<feature type="transmembrane region" description="Helical" evidence="2">
    <location>
        <begin position="24"/>
        <end position="43"/>
    </location>
</feature>
<sequence>MQSSRQQTPPPVVRVAGLRARSHTLLVAALAAAGVVFSAMSLIEAIFRSGLPEAAALISSLIFDLLPSLMAAGAVALLSRRAVWEWIAAAVITVYAVIWAAMLVLESPLWSGGFTLAGLGNYVYPLVFGLPPLLIAIALWALGLAIRVFLSGRRTNRAAQPAPSDGDEPEVTAGSDTSSIEAASADDPRDDDPAEADSAASVRLLGTSMLIGALAYSVVCAGALLAADMTETKTVMMCLFAIALPGILAAILLWTLKPATAQPGLAALLSMLVFAVPGVAAGRLFDVSEFMLPLSLAACALGLVTWWVLSAVLRVPHPALPQPPPRARFSSTRPAARAGRR</sequence>
<keyword evidence="2" id="KW-0472">Membrane</keyword>